<keyword evidence="4 10" id="KW-0812">Transmembrane</keyword>
<feature type="transmembrane region" description="Helical" evidence="10">
    <location>
        <begin position="269"/>
        <end position="290"/>
    </location>
</feature>
<keyword evidence="7 10" id="KW-0472">Membrane</keyword>
<dbReference type="InterPro" id="IPR059116">
    <property type="entry name" value="P2X_receptor"/>
</dbReference>
<comment type="similarity">
    <text evidence="2">Belongs to the P2X receptor family.</text>
</comment>
<evidence type="ECO:0000256" key="5">
    <source>
        <dbReference type="ARBA" id="ARBA00022989"/>
    </source>
</evidence>
<protein>
    <recommendedName>
        <fullName evidence="13">Purinergic receptor</fullName>
    </recommendedName>
</protein>
<evidence type="ECO:0000256" key="2">
    <source>
        <dbReference type="ARBA" id="ARBA00009848"/>
    </source>
</evidence>
<dbReference type="PANTHER" id="PTHR10125">
    <property type="entry name" value="P2X PURINOCEPTOR"/>
    <property type="match status" value="1"/>
</dbReference>
<evidence type="ECO:0008006" key="13">
    <source>
        <dbReference type="Google" id="ProtNLM"/>
    </source>
</evidence>
<evidence type="ECO:0000256" key="4">
    <source>
        <dbReference type="ARBA" id="ARBA00022692"/>
    </source>
</evidence>
<gene>
    <name evidence="11" type="ORF">BaRGS_00010858</name>
</gene>
<dbReference type="GO" id="GO:0034220">
    <property type="term" value="P:monoatomic ion transmembrane transport"/>
    <property type="evidence" value="ECO:0007669"/>
    <property type="project" value="UniProtKB-KW"/>
</dbReference>
<reference evidence="11 12" key="1">
    <citation type="journal article" date="2023" name="Sci. Data">
        <title>Genome assembly of the Korean intertidal mud-creeper Batillaria attramentaria.</title>
        <authorList>
            <person name="Patra A.K."/>
            <person name="Ho P.T."/>
            <person name="Jun S."/>
            <person name="Lee S.J."/>
            <person name="Kim Y."/>
            <person name="Won Y.J."/>
        </authorList>
    </citation>
    <scope>NUCLEOTIDE SEQUENCE [LARGE SCALE GENOMIC DNA]</scope>
    <source>
        <strain evidence="11">Wonlab-2016</strain>
    </source>
</reference>
<evidence type="ECO:0000313" key="11">
    <source>
        <dbReference type="EMBL" id="KAK7497987.1"/>
    </source>
</evidence>
<evidence type="ECO:0000256" key="6">
    <source>
        <dbReference type="ARBA" id="ARBA00023065"/>
    </source>
</evidence>
<dbReference type="Pfam" id="PF00864">
    <property type="entry name" value="P2X_receptor"/>
    <property type="match status" value="1"/>
</dbReference>
<keyword evidence="5 10" id="KW-1133">Transmembrane helix</keyword>
<sequence>YYIVIERGYQEFEEAEGAVTTKVSGIVEANGSIFGKVNREIWDFADYVPVQENSAVFIMTNVLVTPNQTEGVCEEDPTIEDARCENRTCVAGQPVMWGNGIKTGKCVNSTREPGAKVCEIEAWCPVERDDNTTQRNIPDELSYDYLWRCRYNEKDKWDKFCPTFTLDTIVRLSGYSFHQIARQGAVIEMTITWDCNLDKTRQCLPTYTFSRLDRKEHKIFRGYFFRFAEHYGDDGKSKRTLYKATGLYVVINIQGRAGKFSPTTFLVQIGGYIGLLAIVPVVLDLIIDYLPTRCVKYREEIRKRKYVHVPGTADSERQPLLPFCLMGMICGFYSGRLSVITAQQIPRLKFPDAVTQTQWLLVHSTLGILLFLLWTERAILKSTCTRSILLYDLDLRM</sequence>
<comment type="caution">
    <text evidence="11">The sequence shown here is derived from an EMBL/GenBank/DDBJ whole genome shotgun (WGS) entry which is preliminary data.</text>
</comment>
<name>A0ABD0LEU4_9CAEN</name>
<keyword evidence="12" id="KW-1185">Reference proteome</keyword>
<keyword evidence="8" id="KW-1071">Ligand-gated ion channel</keyword>
<dbReference type="Gene3D" id="2.60.490.10">
    <property type="entry name" value="atp-gated p2x4 ion channel domain"/>
    <property type="match status" value="2"/>
</dbReference>
<feature type="transmembrane region" description="Helical" evidence="10">
    <location>
        <begin position="320"/>
        <end position="339"/>
    </location>
</feature>
<keyword evidence="6" id="KW-0406">Ion transport</keyword>
<comment type="subcellular location">
    <subcellularLocation>
        <location evidence="1">Endomembrane system</location>
    </subcellularLocation>
</comment>
<evidence type="ECO:0000256" key="1">
    <source>
        <dbReference type="ARBA" id="ARBA00004308"/>
    </source>
</evidence>
<organism evidence="11 12">
    <name type="scientific">Batillaria attramentaria</name>
    <dbReference type="NCBI Taxonomy" id="370345"/>
    <lineage>
        <taxon>Eukaryota</taxon>
        <taxon>Metazoa</taxon>
        <taxon>Spiralia</taxon>
        <taxon>Lophotrochozoa</taxon>
        <taxon>Mollusca</taxon>
        <taxon>Gastropoda</taxon>
        <taxon>Caenogastropoda</taxon>
        <taxon>Sorbeoconcha</taxon>
        <taxon>Cerithioidea</taxon>
        <taxon>Batillariidae</taxon>
        <taxon>Batillaria</taxon>
    </lineage>
</organism>
<evidence type="ECO:0000256" key="9">
    <source>
        <dbReference type="ARBA" id="ARBA00023303"/>
    </source>
</evidence>
<evidence type="ECO:0000313" key="12">
    <source>
        <dbReference type="Proteomes" id="UP001519460"/>
    </source>
</evidence>
<dbReference type="Proteomes" id="UP001519460">
    <property type="component" value="Unassembled WGS sequence"/>
</dbReference>
<keyword evidence="9" id="KW-0407">Ion channel</keyword>
<proteinExistence type="inferred from homology"/>
<dbReference type="InterPro" id="IPR001429">
    <property type="entry name" value="P2X_purnocptor"/>
</dbReference>
<feature type="non-terminal residue" evidence="11">
    <location>
        <position position="1"/>
    </location>
</feature>
<dbReference type="AlphaFoldDB" id="A0ABD0LEU4"/>
<dbReference type="PRINTS" id="PR01307">
    <property type="entry name" value="P2XRECEPTOR"/>
</dbReference>
<evidence type="ECO:0000256" key="8">
    <source>
        <dbReference type="ARBA" id="ARBA00023286"/>
    </source>
</evidence>
<dbReference type="GO" id="GO:0015267">
    <property type="term" value="F:channel activity"/>
    <property type="evidence" value="ECO:0007669"/>
    <property type="project" value="UniProtKB-ARBA"/>
</dbReference>
<evidence type="ECO:0000256" key="3">
    <source>
        <dbReference type="ARBA" id="ARBA00022448"/>
    </source>
</evidence>
<accession>A0ABD0LEU4</accession>
<dbReference type="InterPro" id="IPR027309">
    <property type="entry name" value="P2X_extracellular_dom_sf"/>
</dbReference>
<dbReference type="GO" id="GO:0007165">
    <property type="term" value="P:signal transduction"/>
    <property type="evidence" value="ECO:0007669"/>
    <property type="project" value="UniProtKB-ARBA"/>
</dbReference>
<feature type="transmembrane region" description="Helical" evidence="10">
    <location>
        <begin position="359"/>
        <end position="380"/>
    </location>
</feature>
<dbReference type="EMBL" id="JACVVK020000054">
    <property type="protein sequence ID" value="KAK7497987.1"/>
    <property type="molecule type" value="Genomic_DNA"/>
</dbReference>
<evidence type="ECO:0000256" key="10">
    <source>
        <dbReference type="SAM" id="Phobius"/>
    </source>
</evidence>
<dbReference type="GO" id="GO:0012505">
    <property type="term" value="C:endomembrane system"/>
    <property type="evidence" value="ECO:0007669"/>
    <property type="project" value="UniProtKB-SubCell"/>
</dbReference>
<keyword evidence="3" id="KW-0813">Transport</keyword>
<dbReference type="PANTHER" id="PTHR10125:SF31">
    <property type="entry name" value="P2X RECEPTOR E"/>
    <property type="match status" value="1"/>
</dbReference>
<evidence type="ECO:0000256" key="7">
    <source>
        <dbReference type="ARBA" id="ARBA00023136"/>
    </source>
</evidence>